<dbReference type="FunFam" id="2.60.40.420:FF:000009">
    <property type="entry name" value="Ceruloplasmin"/>
    <property type="match status" value="1"/>
</dbReference>
<dbReference type="InterPro" id="IPR008972">
    <property type="entry name" value="Cupredoxin"/>
</dbReference>
<evidence type="ECO:0000256" key="5">
    <source>
        <dbReference type="ARBA" id="ARBA00022448"/>
    </source>
</evidence>
<keyword evidence="14" id="KW-1015">Disulfide bond</keyword>
<evidence type="ECO:0000259" key="19">
    <source>
        <dbReference type="Pfam" id="PF07732"/>
    </source>
</evidence>
<organism evidence="20 21">
    <name type="scientific">Fukomys damarensis</name>
    <name type="common">Damaraland mole rat</name>
    <name type="synonym">Cryptomys damarensis</name>
    <dbReference type="NCBI Taxonomy" id="885580"/>
    <lineage>
        <taxon>Eukaryota</taxon>
        <taxon>Metazoa</taxon>
        <taxon>Chordata</taxon>
        <taxon>Craniata</taxon>
        <taxon>Vertebrata</taxon>
        <taxon>Euteleostomi</taxon>
        <taxon>Mammalia</taxon>
        <taxon>Eutheria</taxon>
        <taxon>Euarchontoglires</taxon>
        <taxon>Glires</taxon>
        <taxon>Rodentia</taxon>
        <taxon>Hystricomorpha</taxon>
        <taxon>Bathyergidae</taxon>
        <taxon>Fukomys</taxon>
    </lineage>
</organism>
<accession>A0A091DDV4</accession>
<dbReference type="InterPro" id="IPR011707">
    <property type="entry name" value="Cu-oxidase-like_N"/>
</dbReference>
<evidence type="ECO:0000256" key="17">
    <source>
        <dbReference type="SAM" id="SignalP"/>
    </source>
</evidence>
<feature type="transmembrane region" description="Helical" evidence="16">
    <location>
        <begin position="1012"/>
        <end position="1035"/>
    </location>
</feature>
<feature type="domain" description="Plastocyanin-like" evidence="19">
    <location>
        <begin position="707"/>
        <end position="770"/>
    </location>
</feature>
<keyword evidence="12" id="KW-0406">Ion transport</keyword>
<keyword evidence="21" id="KW-1185">Reference proteome</keyword>
<keyword evidence="15" id="KW-0325">Glycoprotein</keyword>
<evidence type="ECO:0000256" key="14">
    <source>
        <dbReference type="ARBA" id="ARBA00023157"/>
    </source>
</evidence>
<evidence type="ECO:0000256" key="12">
    <source>
        <dbReference type="ARBA" id="ARBA00023065"/>
    </source>
</evidence>
<evidence type="ECO:0000256" key="13">
    <source>
        <dbReference type="ARBA" id="ARBA00023136"/>
    </source>
</evidence>
<evidence type="ECO:0000256" key="15">
    <source>
        <dbReference type="ARBA" id="ARBA00023180"/>
    </source>
</evidence>
<feature type="chain" id="PRO_5001871926" description="ferroxidase" evidence="17">
    <location>
        <begin position="25"/>
        <end position="1057"/>
    </location>
</feature>
<dbReference type="Gene3D" id="2.60.40.420">
    <property type="entry name" value="Cupredoxins - blue copper proteins"/>
    <property type="match status" value="3"/>
</dbReference>
<dbReference type="SUPFAM" id="SSF49503">
    <property type="entry name" value="Cupredoxins"/>
    <property type="match status" value="6"/>
</dbReference>
<keyword evidence="7" id="KW-0479">Metal-binding</keyword>
<dbReference type="CDD" id="cd11022">
    <property type="entry name" value="CuRO_4_ceruloplasmin"/>
    <property type="match status" value="1"/>
</dbReference>
<dbReference type="GO" id="GO:0005886">
    <property type="term" value="C:plasma membrane"/>
    <property type="evidence" value="ECO:0007669"/>
    <property type="project" value="TreeGrafter"/>
</dbReference>
<evidence type="ECO:0000256" key="2">
    <source>
        <dbReference type="ARBA" id="ARBA00004167"/>
    </source>
</evidence>
<evidence type="ECO:0000313" key="20">
    <source>
        <dbReference type="EMBL" id="KFO29217.1"/>
    </source>
</evidence>
<dbReference type="Proteomes" id="UP000028990">
    <property type="component" value="Unassembled WGS sequence"/>
</dbReference>
<comment type="similarity">
    <text evidence="3">Belongs to the multicopper oxidase family.</text>
</comment>
<dbReference type="InterPro" id="IPR045087">
    <property type="entry name" value="Cu-oxidase_fam"/>
</dbReference>
<evidence type="ECO:0000259" key="18">
    <source>
        <dbReference type="Pfam" id="PF07731"/>
    </source>
</evidence>
<dbReference type="FunFam" id="2.60.40.420:FF:000002">
    <property type="entry name" value="Hephaestin like 1"/>
    <property type="match status" value="2"/>
</dbReference>
<evidence type="ECO:0000256" key="7">
    <source>
        <dbReference type="ARBA" id="ARBA00022723"/>
    </source>
</evidence>
<evidence type="ECO:0000256" key="9">
    <source>
        <dbReference type="ARBA" id="ARBA00022737"/>
    </source>
</evidence>
<comment type="cofactor">
    <cofactor evidence="1">
        <name>Cu cation</name>
        <dbReference type="ChEBI" id="CHEBI:23378"/>
    </cofactor>
</comment>
<feature type="signal peptide" evidence="17">
    <location>
        <begin position="1"/>
        <end position="24"/>
    </location>
</feature>
<reference evidence="20 21" key="1">
    <citation type="submission" date="2013-11" db="EMBL/GenBank/DDBJ databases">
        <title>The Damaraland mole rat (Fukomys damarensis) genome and evolution of African mole rats.</title>
        <authorList>
            <person name="Gladyshev V.N."/>
            <person name="Fang X."/>
        </authorList>
    </citation>
    <scope>NUCLEOTIDE SEQUENCE [LARGE SCALE GENOMIC DNA]</scope>
    <source>
        <tissue evidence="20">Liver</tissue>
    </source>
</reference>
<evidence type="ECO:0000256" key="6">
    <source>
        <dbReference type="ARBA" id="ARBA00022692"/>
    </source>
</evidence>
<evidence type="ECO:0000313" key="21">
    <source>
        <dbReference type="Proteomes" id="UP000028990"/>
    </source>
</evidence>
<evidence type="ECO:0000256" key="11">
    <source>
        <dbReference type="ARBA" id="ARBA00023002"/>
    </source>
</evidence>
<feature type="domain" description="Plastocyanin-like" evidence="18">
    <location>
        <begin position="851"/>
        <end position="962"/>
    </location>
</feature>
<evidence type="ECO:0000256" key="10">
    <source>
        <dbReference type="ARBA" id="ARBA00022989"/>
    </source>
</evidence>
<dbReference type="CDD" id="cd04222">
    <property type="entry name" value="CuRO_1_ceruloplasmin"/>
    <property type="match status" value="1"/>
</dbReference>
<protein>
    <recommendedName>
        <fullName evidence="4">ferroxidase</fullName>
        <ecNumber evidence="4">1.16.3.1</ecNumber>
    </recommendedName>
</protein>
<dbReference type="EMBL" id="KN122620">
    <property type="protein sequence ID" value="KFO29217.1"/>
    <property type="molecule type" value="Genomic_DNA"/>
</dbReference>
<dbReference type="InterPro" id="IPR011706">
    <property type="entry name" value="Cu-oxidase_C"/>
</dbReference>
<dbReference type="PANTHER" id="PTHR11709">
    <property type="entry name" value="MULTI-COPPER OXIDASE"/>
    <property type="match status" value="1"/>
</dbReference>
<gene>
    <name evidence="20" type="ORF">H920_09360</name>
</gene>
<dbReference type="PANTHER" id="PTHR11709:SF233">
    <property type="entry name" value="FERROXIDASE HEPHL1"/>
    <property type="match status" value="1"/>
</dbReference>
<keyword evidence="13 16" id="KW-0472">Membrane</keyword>
<keyword evidence="6 16" id="KW-0812">Transmembrane</keyword>
<dbReference type="InterPro" id="IPR002355">
    <property type="entry name" value="Cu_oxidase_Cu_BS"/>
</dbReference>
<dbReference type="GO" id="GO:0004322">
    <property type="term" value="F:ferroxidase activity"/>
    <property type="evidence" value="ECO:0007669"/>
    <property type="project" value="UniProtKB-EC"/>
</dbReference>
<evidence type="ECO:0000256" key="8">
    <source>
        <dbReference type="ARBA" id="ARBA00022729"/>
    </source>
</evidence>
<proteinExistence type="inferred from homology"/>
<dbReference type="GO" id="GO:0005507">
    <property type="term" value="F:copper ion binding"/>
    <property type="evidence" value="ECO:0007669"/>
    <property type="project" value="InterPro"/>
</dbReference>
<name>A0A091DDV4_FUKDA</name>
<keyword evidence="10 16" id="KW-1133">Transmembrane helix</keyword>
<dbReference type="InterPro" id="IPR033138">
    <property type="entry name" value="Cu_oxidase_CS"/>
</dbReference>
<dbReference type="eggNOG" id="KOG1263">
    <property type="taxonomic scope" value="Eukaryota"/>
</dbReference>
<dbReference type="Pfam" id="PF07731">
    <property type="entry name" value="Cu-oxidase_2"/>
    <property type="match status" value="1"/>
</dbReference>
<dbReference type="STRING" id="885580.ENSFDAP00000000367"/>
<evidence type="ECO:0000256" key="3">
    <source>
        <dbReference type="ARBA" id="ARBA00010609"/>
    </source>
</evidence>
<dbReference type="AlphaFoldDB" id="A0A091DDV4"/>
<evidence type="ECO:0000256" key="1">
    <source>
        <dbReference type="ARBA" id="ARBA00001935"/>
    </source>
</evidence>
<feature type="domain" description="Plastocyanin-like" evidence="19">
    <location>
        <begin position="348"/>
        <end position="459"/>
    </location>
</feature>
<sequence length="1057" mass="119768">MPRKQLTGCILLLTFLGLPGLVGAVTRTYYLGIVEEYWNYVPQGKNIITGRSFTEDKLATLFLERGPNRIGGIYKKAVYRHFTDGTYTTEIAKPPWLGFLGPILRAEVGDVIVIHLKNFASRPYSLHPHGVFYNKDSEGALYPDGTSGRNKDDDMVPPGKNYTYVWPVREEYAPAPADANCLTWVYHSHIDAPKDICSGLIGPLLVCKEGVLNRYSGTRTDVEREFVIMFTLVDENQSWYLDENIRHFCTDPDSVDKDDAVFQRSNKMHALNGYLFGNFPEPEMCVGESVSWHLFGMGNEIDIHSIYFYGNTFISRRHRTDVVNLFPATFLTAEMMVENPGKWMITCQVSDHLQGPVIKAEVGDVLLVTFANKADKVYSILPHGVLYDKASDAAPNIDGFLKPGAHVKPGETFTYRWTVPESVSPTDGDPPCLTYLYFSAVDPIKDTSSGLVGPLLVCKKGVLNADGTQKGIDKEFYLLFTVFDENLSRYLDENIQKFTWRPFSVDKEDKEFVKSNRMHAINGYMYGSQPGLTMCKKDRVSWHLIGMGTDTDMHGVYFQGNTIHLRGTHRDSLALFPHMATTAFMQADHAGIFKVFCSTLHHFTRGMGQIYEVNSCGNRDPSEQPYGMIRTFYIAAEEVEWDYAPNKNWEFEKQPLDAGGERHGDIFMNHTENWIGSQYKKVVYREYTNGEFVEIKARPPREEHLALLGPMIHAEVGDSILIIFKNKASRPYSIWAQGIEDMDSGKGLQVPITKPGEIKTYRWNVPKRSGPGPSDPNCIPWVYYSTVNFVKDTYSGLMGPLITCREGILNEKGRRSDIDYEFALLFLVFDENESWYLDDNIKKYLNKDPRDFKHTDDFEESNKMHAINGKIFGNLQGLIMSEDTMTNWYLLGIGSEVDIHTIHYHAESFLFKIDKSYREDVYDLFPGTFQTIELFADHPGTWLLHCHVSDHIHAGMETTYTVLRNIDNRIPYSTKSPSGGSSYPATVPSNEQPGKEQLYFFGKNLGPRGAKAALVILFIMGLLLLIATVSLSLRLHSARTQMAYREVQSCALPTETL</sequence>
<dbReference type="GO" id="GO:0006826">
    <property type="term" value="P:iron ion transport"/>
    <property type="evidence" value="ECO:0007669"/>
    <property type="project" value="TreeGrafter"/>
</dbReference>
<comment type="subcellular location">
    <subcellularLocation>
        <location evidence="2">Membrane</location>
        <topology evidence="2">Single-pass membrane protein</topology>
    </subcellularLocation>
</comment>
<evidence type="ECO:0000256" key="4">
    <source>
        <dbReference type="ARBA" id="ARBA00013107"/>
    </source>
</evidence>
<keyword evidence="11" id="KW-0560">Oxidoreductase</keyword>
<keyword evidence="8 17" id="KW-0732">Signal</keyword>
<dbReference type="PROSITE" id="PS00079">
    <property type="entry name" value="MULTICOPPER_OXIDASE1"/>
    <property type="match status" value="1"/>
</dbReference>
<dbReference type="PROSITE" id="PS00080">
    <property type="entry name" value="MULTICOPPER_OXIDASE2"/>
    <property type="match status" value="1"/>
</dbReference>
<dbReference type="EC" id="1.16.3.1" evidence="4"/>
<feature type="domain" description="Plastocyanin-like" evidence="19">
    <location>
        <begin position="99"/>
        <end position="207"/>
    </location>
</feature>
<keyword evidence="5" id="KW-0813">Transport</keyword>
<keyword evidence="9" id="KW-0677">Repeat</keyword>
<dbReference type="Pfam" id="PF07732">
    <property type="entry name" value="Cu-oxidase_3"/>
    <property type="match status" value="3"/>
</dbReference>
<evidence type="ECO:0000256" key="16">
    <source>
        <dbReference type="SAM" id="Phobius"/>
    </source>
</evidence>